<comment type="caution">
    <text evidence="2">The sequence shown here is derived from an EMBL/GenBank/DDBJ whole genome shotgun (WGS) entry which is preliminary data.</text>
</comment>
<accession>A0A0F9G5D0</accession>
<feature type="compositionally biased region" description="Basic and acidic residues" evidence="1">
    <location>
        <begin position="11"/>
        <end position="23"/>
    </location>
</feature>
<dbReference type="EMBL" id="LAZR01021342">
    <property type="protein sequence ID" value="KKL85666.1"/>
    <property type="molecule type" value="Genomic_DNA"/>
</dbReference>
<evidence type="ECO:0000256" key="1">
    <source>
        <dbReference type="SAM" id="MobiDB-lite"/>
    </source>
</evidence>
<sequence>KKGLSLLQSSDKSEKYIKEKDFNESMEADEIKKQNEMIEKNTNSIVEINKTLGEISESLKVLKQCKEEEDEDKNKKKEKPEEDEDKEKKKENNDDEDKKKPEEELEKQEGEKKVQLPKVPSEETGGGKPAEGGEGEDVKFVEKKEFEEVKKQLADLVNKAAQTPRPAQMINKSLGNVKVPKNQKDVAELIKKRYNQQ</sequence>
<reference evidence="2" key="1">
    <citation type="journal article" date="2015" name="Nature">
        <title>Complex archaea that bridge the gap between prokaryotes and eukaryotes.</title>
        <authorList>
            <person name="Spang A."/>
            <person name="Saw J.H."/>
            <person name="Jorgensen S.L."/>
            <person name="Zaremba-Niedzwiedzka K."/>
            <person name="Martijn J."/>
            <person name="Lind A.E."/>
            <person name="van Eijk R."/>
            <person name="Schleper C."/>
            <person name="Guy L."/>
            <person name="Ettema T.J."/>
        </authorList>
    </citation>
    <scope>NUCLEOTIDE SEQUENCE</scope>
</reference>
<feature type="region of interest" description="Disordered" evidence="1">
    <location>
        <begin position="1"/>
        <end position="23"/>
    </location>
</feature>
<name>A0A0F9G5D0_9ZZZZ</name>
<proteinExistence type="predicted"/>
<organism evidence="2">
    <name type="scientific">marine sediment metagenome</name>
    <dbReference type="NCBI Taxonomy" id="412755"/>
    <lineage>
        <taxon>unclassified sequences</taxon>
        <taxon>metagenomes</taxon>
        <taxon>ecological metagenomes</taxon>
    </lineage>
</organism>
<gene>
    <name evidence="2" type="ORF">LCGC14_1952430</name>
</gene>
<evidence type="ECO:0000313" key="2">
    <source>
        <dbReference type="EMBL" id="KKL85666.1"/>
    </source>
</evidence>
<feature type="region of interest" description="Disordered" evidence="1">
    <location>
        <begin position="62"/>
        <end position="139"/>
    </location>
</feature>
<feature type="compositionally biased region" description="Polar residues" evidence="1">
    <location>
        <begin position="1"/>
        <end position="10"/>
    </location>
</feature>
<dbReference type="AlphaFoldDB" id="A0A0F9G5D0"/>
<feature type="compositionally biased region" description="Basic and acidic residues" evidence="1">
    <location>
        <begin position="72"/>
        <end position="114"/>
    </location>
</feature>
<protein>
    <submittedName>
        <fullName evidence="2">Uncharacterized protein</fullName>
    </submittedName>
</protein>
<feature type="non-terminal residue" evidence="2">
    <location>
        <position position="1"/>
    </location>
</feature>